<evidence type="ECO:0000256" key="3">
    <source>
        <dbReference type="ARBA" id="ARBA00022475"/>
    </source>
</evidence>
<comment type="function">
    <text evidence="11 15">F(1)F(0) ATP synthase produces ATP from ADP in the presence of a proton or sodium gradient. F-type ATPases consist of two structural domains, F(1) containing the extramembraneous catalytic core and F(0) containing the membrane proton channel, linked together by a central stalk and a peripheral stalk. During catalysis, ATP synthesis in the catalytic domain of F(1) is coupled via a rotary mechanism of the central stalk subunits to proton translocation.</text>
</comment>
<dbReference type="NCBIfam" id="TIGR01144">
    <property type="entry name" value="ATP_synt_b"/>
    <property type="match status" value="1"/>
</dbReference>
<evidence type="ECO:0000256" key="6">
    <source>
        <dbReference type="ARBA" id="ARBA00022781"/>
    </source>
</evidence>
<keyword evidence="9 15" id="KW-0472">Membrane</keyword>
<evidence type="ECO:0000256" key="7">
    <source>
        <dbReference type="ARBA" id="ARBA00022989"/>
    </source>
</evidence>
<dbReference type="PANTHER" id="PTHR33445">
    <property type="entry name" value="ATP SYNTHASE SUBUNIT B', CHLOROPLASTIC"/>
    <property type="match status" value="1"/>
</dbReference>
<dbReference type="HAMAP" id="MF_01398">
    <property type="entry name" value="ATP_synth_b_bprime"/>
    <property type="match status" value="1"/>
</dbReference>
<keyword evidence="2 15" id="KW-0813">Transport</keyword>
<dbReference type="GO" id="GO:0046933">
    <property type="term" value="F:proton-transporting ATP synthase activity, rotational mechanism"/>
    <property type="evidence" value="ECO:0007669"/>
    <property type="project" value="UniProtKB-UniRule"/>
</dbReference>
<dbReference type="GO" id="GO:0012505">
    <property type="term" value="C:endomembrane system"/>
    <property type="evidence" value="ECO:0007669"/>
    <property type="project" value="UniProtKB-SubCell"/>
</dbReference>
<organism evidence="19 20">
    <name type="scientific">Desulfovibrio ferrophilus</name>
    <dbReference type="NCBI Taxonomy" id="241368"/>
    <lineage>
        <taxon>Bacteria</taxon>
        <taxon>Pseudomonadati</taxon>
        <taxon>Thermodesulfobacteriota</taxon>
        <taxon>Desulfovibrionia</taxon>
        <taxon>Desulfovibrionales</taxon>
        <taxon>Desulfovibrionaceae</taxon>
        <taxon>Desulfovibrio</taxon>
    </lineage>
</organism>
<dbReference type="GO" id="GO:0005886">
    <property type="term" value="C:plasma membrane"/>
    <property type="evidence" value="ECO:0007669"/>
    <property type="project" value="UniProtKB-SubCell"/>
</dbReference>
<evidence type="ECO:0000313" key="19">
    <source>
        <dbReference type="EMBL" id="BBD09662.1"/>
    </source>
</evidence>
<evidence type="ECO:0000256" key="8">
    <source>
        <dbReference type="ARBA" id="ARBA00023065"/>
    </source>
</evidence>
<dbReference type="KEGG" id="dfl:DFE_2936"/>
<keyword evidence="7 15" id="KW-1133">Transmembrane helix</keyword>
<evidence type="ECO:0000256" key="14">
    <source>
        <dbReference type="ARBA" id="ARBA00037847"/>
    </source>
</evidence>
<comment type="subcellular location">
    <subcellularLocation>
        <location evidence="15">Cell membrane</location>
        <topology evidence="15">Single-pass membrane protein</topology>
    </subcellularLocation>
    <subcellularLocation>
        <location evidence="14">Endomembrane system</location>
        <topology evidence="14">Single-pass membrane protein</topology>
    </subcellularLocation>
</comment>
<accession>A0A2Z6B2D0</accession>
<dbReference type="CDD" id="cd06503">
    <property type="entry name" value="ATP-synt_Fo_b"/>
    <property type="match status" value="1"/>
</dbReference>
<evidence type="ECO:0000256" key="16">
    <source>
        <dbReference type="RuleBase" id="RU003848"/>
    </source>
</evidence>
<reference evidence="19 20" key="1">
    <citation type="journal article" date="2018" name="Sci. Adv.">
        <title>Multi-heme cytochromes provide a pathway for survival in energy-limited environments.</title>
        <authorList>
            <person name="Deng X."/>
            <person name="Dohmae N."/>
            <person name="Nealson K.H."/>
            <person name="Hashimoto K."/>
            <person name="Okamoto A."/>
        </authorList>
    </citation>
    <scope>NUCLEOTIDE SEQUENCE [LARGE SCALE GENOMIC DNA]</scope>
    <source>
        <strain evidence="19 20">IS5</strain>
    </source>
</reference>
<dbReference type="GO" id="GO:0045259">
    <property type="term" value="C:proton-transporting ATP synthase complex"/>
    <property type="evidence" value="ECO:0007669"/>
    <property type="project" value="UniProtKB-KW"/>
</dbReference>
<dbReference type="Pfam" id="PF00430">
    <property type="entry name" value="ATP-synt_B"/>
    <property type="match status" value="1"/>
</dbReference>
<evidence type="ECO:0000256" key="1">
    <source>
        <dbReference type="ARBA" id="ARBA00005513"/>
    </source>
</evidence>
<evidence type="ECO:0000256" key="9">
    <source>
        <dbReference type="ARBA" id="ARBA00023136"/>
    </source>
</evidence>
<keyword evidence="8 15" id="KW-0406">Ion transport</keyword>
<evidence type="ECO:0000256" key="2">
    <source>
        <dbReference type="ARBA" id="ARBA00022448"/>
    </source>
</evidence>
<dbReference type="RefSeq" id="WP_232034800.1">
    <property type="nucleotide sequence ID" value="NZ_AP017378.1"/>
</dbReference>
<comment type="function">
    <text evidence="12">Component of the F(0) channel, it forms part of the peripheral stalk, linking F(1) to F(0). The b'-subunit is a diverged and duplicated form of b found in plants and photosynthetic bacteria.</text>
</comment>
<keyword evidence="6 15" id="KW-0375">Hydrogen ion transport</keyword>
<sequence length="188" mass="20594">MTVLKRLLPAMLFVLATATVALASEGGVLHESMMTTLFRVINFVIFIALIWKFGGKAIANTFGGRRKNIETQLTELEDRKQTAAGKLADVEKSIANIEAEREEILAEFARQGETLKASIIENAQISAEKIKEQALMTAANERNAALKEIRAEVAELVIEAAEKALAGKLSADEHNKLVNDYLTKVVLN</sequence>
<feature type="coiled-coil region" evidence="17">
    <location>
        <begin position="66"/>
        <end position="107"/>
    </location>
</feature>
<keyword evidence="18" id="KW-0732">Signal</keyword>
<keyword evidence="5 15" id="KW-0812">Transmembrane</keyword>
<comment type="subunit">
    <text evidence="13">F-type ATPases have 2 components, F(1) - the catalytic core - and F(0) - the membrane proton channel. F(1) has five subunits: alpha(3), beta(3), gamma(1), delta(1), epsilon(1). F(0) has four main subunits: a(1), b(2) and c(10-14). The alpha and beta chains form an alternating ring which encloses part of the gamma chain. F(1) is attached to F(0) by a central stalk formed by the gamma and epsilon chains, while a peripheral stalk is formed by the delta and b chains.</text>
</comment>
<evidence type="ECO:0000256" key="13">
    <source>
        <dbReference type="ARBA" id="ARBA00026054"/>
    </source>
</evidence>
<comment type="subunit">
    <text evidence="15">F-type ATPases have 2 components, F(1) - the catalytic core - and F(0) - the membrane proton channel. F(1) has five subunits: alpha(3), beta(3), gamma(1), delta(1), epsilon(1). F(0) has three main subunits: a(1), b(2) and c(10-14). The alpha and beta chains form an alternating ring which encloses part of the gamma chain. F(1) is attached to F(0) by a central stalk formed by the gamma and epsilon chains, while a peripheral stalk is formed by the delta and b chains.</text>
</comment>
<keyword evidence="20" id="KW-1185">Reference proteome</keyword>
<evidence type="ECO:0000313" key="20">
    <source>
        <dbReference type="Proteomes" id="UP000269883"/>
    </source>
</evidence>
<name>A0A2Z6B2D0_9BACT</name>
<evidence type="ECO:0000256" key="10">
    <source>
        <dbReference type="ARBA" id="ARBA00023310"/>
    </source>
</evidence>
<evidence type="ECO:0000256" key="15">
    <source>
        <dbReference type="HAMAP-Rule" id="MF_01398"/>
    </source>
</evidence>
<keyword evidence="4 15" id="KW-0138">CF(0)</keyword>
<dbReference type="PANTHER" id="PTHR33445:SF1">
    <property type="entry name" value="ATP SYNTHASE SUBUNIT B"/>
    <property type="match status" value="1"/>
</dbReference>
<proteinExistence type="inferred from homology"/>
<keyword evidence="10 15" id="KW-0066">ATP synthesis</keyword>
<evidence type="ECO:0000256" key="18">
    <source>
        <dbReference type="SAM" id="SignalP"/>
    </source>
</evidence>
<evidence type="ECO:0000256" key="11">
    <source>
        <dbReference type="ARBA" id="ARBA00025198"/>
    </source>
</evidence>
<dbReference type="GO" id="GO:0046961">
    <property type="term" value="F:proton-transporting ATPase activity, rotational mechanism"/>
    <property type="evidence" value="ECO:0007669"/>
    <property type="project" value="TreeGrafter"/>
</dbReference>
<evidence type="ECO:0000256" key="4">
    <source>
        <dbReference type="ARBA" id="ARBA00022547"/>
    </source>
</evidence>
<evidence type="ECO:0000256" key="5">
    <source>
        <dbReference type="ARBA" id="ARBA00022692"/>
    </source>
</evidence>
<dbReference type="AlphaFoldDB" id="A0A2Z6B2D0"/>
<dbReference type="Proteomes" id="UP000269883">
    <property type="component" value="Chromosome"/>
</dbReference>
<keyword evidence="3 15" id="KW-1003">Cell membrane</keyword>
<dbReference type="EMBL" id="AP017378">
    <property type="protein sequence ID" value="BBD09662.1"/>
    <property type="molecule type" value="Genomic_DNA"/>
</dbReference>
<dbReference type="InterPro" id="IPR005864">
    <property type="entry name" value="ATP_synth_F0_bsu_bac"/>
</dbReference>
<gene>
    <name evidence="15 19" type="primary">atpF</name>
    <name evidence="19" type="ORF">DFE_2936</name>
</gene>
<feature type="transmembrane region" description="Helical" evidence="15">
    <location>
        <begin position="33"/>
        <end position="51"/>
    </location>
</feature>
<feature type="signal peptide" evidence="18">
    <location>
        <begin position="1"/>
        <end position="23"/>
    </location>
</feature>
<keyword evidence="17" id="KW-0175">Coiled coil</keyword>
<protein>
    <recommendedName>
        <fullName evidence="15">ATP synthase subunit b</fullName>
    </recommendedName>
    <alternativeName>
        <fullName evidence="15">ATP synthase F(0) sector subunit b</fullName>
    </alternativeName>
    <alternativeName>
        <fullName evidence="15">ATPase subunit I</fullName>
    </alternativeName>
    <alternativeName>
        <fullName evidence="15">F-type ATPase subunit b</fullName>
        <shortName evidence="15">F-ATPase subunit b</shortName>
    </alternativeName>
</protein>
<dbReference type="InterPro" id="IPR050059">
    <property type="entry name" value="ATP_synthase_B_chain"/>
</dbReference>
<dbReference type="InterPro" id="IPR002146">
    <property type="entry name" value="ATP_synth_b/b'su_bac/chlpt"/>
</dbReference>
<feature type="chain" id="PRO_5016339783" description="ATP synthase subunit b" evidence="18">
    <location>
        <begin position="24"/>
        <end position="188"/>
    </location>
</feature>
<comment type="similarity">
    <text evidence="1 15 16">Belongs to the ATPase B chain family.</text>
</comment>
<evidence type="ECO:0000256" key="12">
    <source>
        <dbReference type="ARBA" id="ARBA00025614"/>
    </source>
</evidence>
<evidence type="ECO:0000256" key="17">
    <source>
        <dbReference type="SAM" id="Coils"/>
    </source>
</evidence>